<proteinExistence type="predicted"/>
<dbReference type="Proteomes" id="UP001651690">
    <property type="component" value="Unassembled WGS sequence"/>
</dbReference>
<dbReference type="PANTHER" id="PTHR36451">
    <property type="entry name" value="PAPS-DEPENDENT SULFOTRANSFERASE STF3"/>
    <property type="match status" value="1"/>
</dbReference>
<dbReference type="Gene3D" id="3.40.50.300">
    <property type="entry name" value="P-loop containing nucleotide triphosphate hydrolases"/>
    <property type="match status" value="1"/>
</dbReference>
<dbReference type="RefSeq" id="WP_255064099.1">
    <property type="nucleotide sequence ID" value="NZ_JANDBD010000015.1"/>
</dbReference>
<sequence>MASSGELMRAAVRHTGLTDFGDDAFREGLDILVRGLTAARLNARGEGFVYPLIIGYLEQRLHVEDWYRRHPETDDIEITAPLFGLGLPRTGSTALSCLLAQDPNVRYLRRWESARPCPPASTVQGVDPRIPVDEKILVGSRFHVPHNTHDPSECLDLMAMDFRSQIFQAFAEIPEYSEWLVSGADFTSTYRFEERVLKLMQFGEPNRPWRLKSPSHVLSLDALNTVFPDARFVMTHRDPTDVLLSVVELYADMVGGFSDRLDRPYLGRLNVEQWSTGMARTVAFREAGAGNRFYDIDFRAIQADPIGEVCGLYAWLGEDVGDVFEQQMASWWEHNAATREPSVRADPADFDLDLDAIRPLFADYVERAGEWTRKG</sequence>
<accession>A0ABT1MDC4</accession>
<dbReference type="EMBL" id="JANDBD010000015">
    <property type="protein sequence ID" value="MCP9276179.1"/>
    <property type="molecule type" value="Genomic_DNA"/>
</dbReference>
<comment type="caution">
    <text evidence="1">The sequence shown here is derived from an EMBL/GenBank/DDBJ whole genome shotgun (WGS) entry which is preliminary data.</text>
</comment>
<protein>
    <submittedName>
        <fullName evidence="1">Sulfotransferase</fullName>
    </submittedName>
</protein>
<organism evidence="1 2">
    <name type="scientific">Mycolicibacterium arenosum</name>
    <dbReference type="NCBI Taxonomy" id="2952157"/>
    <lineage>
        <taxon>Bacteria</taxon>
        <taxon>Bacillati</taxon>
        <taxon>Actinomycetota</taxon>
        <taxon>Actinomycetes</taxon>
        <taxon>Mycobacteriales</taxon>
        <taxon>Mycobacteriaceae</taxon>
        <taxon>Mycolicibacterium</taxon>
    </lineage>
</organism>
<name>A0ABT1MDC4_9MYCO</name>
<dbReference type="SUPFAM" id="SSF52540">
    <property type="entry name" value="P-loop containing nucleoside triphosphate hydrolases"/>
    <property type="match status" value="1"/>
</dbReference>
<evidence type="ECO:0000313" key="1">
    <source>
        <dbReference type="EMBL" id="MCP9276179.1"/>
    </source>
</evidence>
<dbReference type="Pfam" id="PF13469">
    <property type="entry name" value="Sulfotransfer_3"/>
    <property type="match status" value="1"/>
</dbReference>
<gene>
    <name evidence="1" type="ORF">NM203_28730</name>
</gene>
<evidence type="ECO:0000313" key="2">
    <source>
        <dbReference type="Proteomes" id="UP001651690"/>
    </source>
</evidence>
<reference evidence="1 2" key="1">
    <citation type="submission" date="2022-06" db="EMBL/GenBank/DDBJ databases">
        <title>Mycolicibacterium sp. CAU 1645 isolated from seawater.</title>
        <authorList>
            <person name="Kim W."/>
        </authorList>
    </citation>
    <scope>NUCLEOTIDE SEQUENCE [LARGE SCALE GENOMIC DNA]</scope>
    <source>
        <strain evidence="1 2">CAU 1645</strain>
    </source>
</reference>
<dbReference type="PANTHER" id="PTHR36451:SF1">
    <property type="entry name" value="OMEGA-HYDROXY-BETA-DIHYDROMENAQUINONE-9 SULFOTRANSFERASE STF3"/>
    <property type="match status" value="1"/>
</dbReference>
<dbReference type="InterPro" id="IPR052736">
    <property type="entry name" value="Stf3_sulfotransferase"/>
</dbReference>
<dbReference type="InterPro" id="IPR027417">
    <property type="entry name" value="P-loop_NTPase"/>
</dbReference>
<keyword evidence="2" id="KW-1185">Reference proteome</keyword>